<evidence type="ECO:0000256" key="5">
    <source>
        <dbReference type="ARBA" id="ARBA00013882"/>
    </source>
</evidence>
<comment type="caution">
    <text evidence="16">The sequence shown here is derived from an EMBL/GenBank/DDBJ whole genome shotgun (WGS) entry which is preliminary data.</text>
</comment>
<protein>
    <recommendedName>
        <fullName evidence="5">Maltokinase</fullName>
        <ecNumber evidence="4">2.7.1.175</ecNumber>
    </recommendedName>
    <alternativeName>
        <fullName evidence="13">Maltose-1-phosphate synthase</fullName>
    </alternativeName>
</protein>
<comment type="similarity">
    <text evidence="2">Belongs to the aminoglycoside phosphotransferase family.</text>
</comment>
<evidence type="ECO:0000256" key="1">
    <source>
        <dbReference type="ARBA" id="ARBA00004964"/>
    </source>
</evidence>
<evidence type="ECO:0000313" key="17">
    <source>
        <dbReference type="Proteomes" id="UP000642107"/>
    </source>
</evidence>
<dbReference type="Pfam" id="PF18085">
    <property type="entry name" value="Mak_N_cap"/>
    <property type="match status" value="1"/>
</dbReference>
<evidence type="ECO:0000256" key="3">
    <source>
        <dbReference type="ARBA" id="ARBA00011245"/>
    </source>
</evidence>
<dbReference type="RefSeq" id="WP_192277727.1">
    <property type="nucleotide sequence ID" value="NZ_JACZDF010000001.1"/>
</dbReference>
<dbReference type="InterPro" id="IPR011009">
    <property type="entry name" value="Kinase-like_dom_sf"/>
</dbReference>
<keyword evidence="11" id="KW-0320">Glycogen biosynthesis</keyword>
<keyword evidence="8" id="KW-0547">Nucleotide-binding</keyword>
<evidence type="ECO:0000256" key="6">
    <source>
        <dbReference type="ARBA" id="ARBA00022600"/>
    </source>
</evidence>
<evidence type="ECO:0000256" key="13">
    <source>
        <dbReference type="ARBA" id="ARBA00031251"/>
    </source>
</evidence>
<name>A0ABR9DN05_9MICO</name>
<comment type="subunit">
    <text evidence="3">Monomer.</text>
</comment>
<reference evidence="16 17" key="1">
    <citation type="submission" date="2020-09" db="EMBL/GenBank/DDBJ databases">
        <title>Flavimobilis rhizosphaerae sp. nov., isolated from rhizosphere soil of Spartina alterniflora.</title>
        <authorList>
            <person name="Hanqin C."/>
        </authorList>
    </citation>
    <scope>NUCLEOTIDE SEQUENCE [LARGE SCALE GENOMIC DNA]</scope>
    <source>
        <strain evidence="16 17">GY 10621</strain>
    </source>
</reference>
<evidence type="ECO:0000256" key="10">
    <source>
        <dbReference type="ARBA" id="ARBA00022840"/>
    </source>
</evidence>
<dbReference type="Proteomes" id="UP000642107">
    <property type="component" value="Unassembled WGS sequence"/>
</dbReference>
<evidence type="ECO:0000256" key="2">
    <source>
        <dbReference type="ARBA" id="ARBA00006219"/>
    </source>
</evidence>
<feature type="domain" description="Maltokinase N-terminal cap" evidence="15">
    <location>
        <begin position="32"/>
        <end position="116"/>
    </location>
</feature>
<sequence>MSRRRIDLTDQLGPFVPAPAPDDAQLALLRAWMPARRWFPVKSGTTTITPWRSFGLADGSDAIVHLLRVEGPEATVTVQVPVVRRPSVTHAVGQEVPPSWIGTLGDGTDLLDACDDPTFWRAWLTLAQWGEADAPPASLDLAGARMLTVEQSNTSILLPAVAGGAILKLFRTVAPGANPDVDVPRALVQVGWDGVPAPLAWLELAGEDEGDVPAGAEPIDLGVLTELVPDASDGFQLACAYATGGLSFAEDAAELGRTVAGMHVALRQALPAAGQTVGLAWLRSELRRRARAAAASASVIAGRLPAIERLYGLLEAPGEASLLELQHIHGDLHLGQVLRAGDGTWRVLDFEGEPMRPLEERQRPDLPVRDVAGMLRSFDYAAAVGEATSPTWATDARDAFLAGYTEAYPTPDDAFTQTLRDALELDKALYEVVYEAGNRPDWLGIPLGAVDRLLAHGKPPAPDGDEPVPG</sequence>
<keyword evidence="17" id="KW-1185">Reference proteome</keyword>
<evidence type="ECO:0000256" key="12">
    <source>
        <dbReference type="ARBA" id="ARBA00023277"/>
    </source>
</evidence>
<accession>A0ABR9DN05</accession>
<evidence type="ECO:0000256" key="8">
    <source>
        <dbReference type="ARBA" id="ARBA00022741"/>
    </source>
</evidence>
<evidence type="ECO:0000313" key="16">
    <source>
        <dbReference type="EMBL" id="MBD9698510.1"/>
    </source>
</evidence>
<keyword evidence="9" id="KW-0418">Kinase</keyword>
<dbReference type="InterPro" id="IPR040999">
    <property type="entry name" value="Mak_N_cap"/>
</dbReference>
<keyword evidence="7" id="KW-0808">Transferase</keyword>
<dbReference type="SUPFAM" id="SSF56112">
    <property type="entry name" value="Protein kinase-like (PK-like)"/>
    <property type="match status" value="1"/>
</dbReference>
<organism evidence="16 17">
    <name type="scientific">Flavimobilis rhizosphaerae</name>
    <dbReference type="NCBI Taxonomy" id="2775421"/>
    <lineage>
        <taxon>Bacteria</taxon>
        <taxon>Bacillati</taxon>
        <taxon>Actinomycetota</taxon>
        <taxon>Actinomycetes</taxon>
        <taxon>Micrococcales</taxon>
        <taxon>Jonesiaceae</taxon>
        <taxon>Flavimobilis</taxon>
    </lineage>
</organism>
<keyword evidence="12" id="KW-0119">Carbohydrate metabolism</keyword>
<evidence type="ECO:0000256" key="7">
    <source>
        <dbReference type="ARBA" id="ARBA00022679"/>
    </source>
</evidence>
<comment type="pathway">
    <text evidence="1">Glycan biosynthesis; glycogen biosynthesis.</text>
</comment>
<evidence type="ECO:0000256" key="9">
    <source>
        <dbReference type="ARBA" id="ARBA00022777"/>
    </source>
</evidence>
<comment type="catalytic activity">
    <reaction evidence="14">
        <text>D-maltose + ATP = alpha-maltose 1-phosphate + ADP + H(+)</text>
        <dbReference type="Rhea" id="RHEA:31915"/>
        <dbReference type="ChEBI" id="CHEBI:15378"/>
        <dbReference type="ChEBI" id="CHEBI:17306"/>
        <dbReference type="ChEBI" id="CHEBI:30616"/>
        <dbReference type="ChEBI" id="CHEBI:63576"/>
        <dbReference type="ChEBI" id="CHEBI:456216"/>
        <dbReference type="EC" id="2.7.1.175"/>
    </reaction>
</comment>
<dbReference type="EC" id="2.7.1.175" evidence="4"/>
<dbReference type="EMBL" id="JACZDF010000001">
    <property type="protein sequence ID" value="MBD9698510.1"/>
    <property type="molecule type" value="Genomic_DNA"/>
</dbReference>
<keyword evidence="6" id="KW-0321">Glycogen metabolism</keyword>
<keyword evidence="10" id="KW-0067">ATP-binding</keyword>
<evidence type="ECO:0000256" key="11">
    <source>
        <dbReference type="ARBA" id="ARBA00023056"/>
    </source>
</evidence>
<proteinExistence type="inferred from homology"/>
<evidence type="ECO:0000256" key="4">
    <source>
        <dbReference type="ARBA" id="ARBA00011962"/>
    </source>
</evidence>
<evidence type="ECO:0000259" key="15">
    <source>
        <dbReference type="Pfam" id="PF18085"/>
    </source>
</evidence>
<dbReference type="Gene3D" id="3.90.1200.10">
    <property type="match status" value="1"/>
</dbReference>
<evidence type="ECO:0000256" key="14">
    <source>
        <dbReference type="ARBA" id="ARBA00049067"/>
    </source>
</evidence>
<gene>
    <name evidence="16" type="ORF">IGS67_03235</name>
</gene>